<comment type="caution">
    <text evidence="1">The sequence shown here is derived from an EMBL/GenBank/DDBJ whole genome shotgun (WGS) entry which is preliminary data.</text>
</comment>
<name>A0ACC3B5P0_9EURO</name>
<sequence>MHRIERDQREAMHDLESLSRFTSGRWLWREREQFACRYVKFDLEKLLELTASVTGSEYCIQIVKASEGQYNKVFVLTMNDGREVVAKIPNPNAGRPHFTTASEVATMDFLRNNLGLSVPRVYAWSSRASENAVGAEYIIMEKQAGVTLSNMWGSMKGKQKAQIVLQVVDIEKSLAAIKFRKLGALYYKEDLPARPSSMASLYIDSTGNEVQSSKFGIGPTNHRAFFDFGRADLDIDRGPWDTPGEFMIAIANREIATAKADLRYPLMPEGLFRGPRQYQPNAAKKLSTLEQYLKVASNVLPEHQETHSSVLWHGDLNLQNIFVDPDEPTQILGIIDWQSVSAYPLFMQATRPAFLEYNGPLPEELGKVHLPANFDSLSQDEQHKAKALHQAQTLHNLYLARSRQANPEVFQALQGQNTLRHQVSVIPGLTLMDYEPCLGSLLRDVEKEWTNIVGVKTNGSPVIPCPLQYSAAEAQQQEADANLWAQGVKLMNEFINDTGCFKHWDGRVSEVDYEVSKKQLDEVADQGRMTQLMVDSLGQQSASTALAILESGDDGSFQGPFGLLNMAPREVSYDTGTPSQSNMPSHEFEMDAIWESLDTNSATPRDTHFLAGLYDLVEESQNANPVSALVQLGSTPDDLHIPLAEGLGGLPDEIAFQQSLTTLSPSPSPALQESKHIPPLAPDLLRYFKENVQSLSFPLKNSVKCPWQAIYLPSAMSTFAELTINQTTSHTRLSLFYSLLAASCLHMYARNEFAEDLNISGKRFKDIAAQHLGLAMNKEVLGPGRAKYKEILVATLSMIMLSIFHGENSNAQAFLVDAEYLIRIRGLPKSHKSVKVRSLHHVYTYIHRPSSSLLSIESSPVSLRSFRMVHNSLDGEIDIALEKSNKIGHNDIHLEIMGQWNETLFEDLYEIPESLLALLSQVIRLANEQELLHRGPTVDVRATEELKRRASALEQYILSWAPPFTPLSVTDDESSEDQTIYFKARAMHQALILFYYRRVPNISAWILQDTVRKCLDFLMRSDKACLESAASDKTIIWPGFLAACEALEPDLQSKSLDWLVTAGNRTSLGPFSAAAGIAQCVWKARAEVKDYTLSWFDVMKHERCPIIAT</sequence>
<organism evidence="1 2">
    <name type="scientific">Aspergillus melleus</name>
    <dbReference type="NCBI Taxonomy" id="138277"/>
    <lineage>
        <taxon>Eukaryota</taxon>
        <taxon>Fungi</taxon>
        <taxon>Dikarya</taxon>
        <taxon>Ascomycota</taxon>
        <taxon>Pezizomycotina</taxon>
        <taxon>Eurotiomycetes</taxon>
        <taxon>Eurotiomycetidae</taxon>
        <taxon>Eurotiales</taxon>
        <taxon>Aspergillaceae</taxon>
        <taxon>Aspergillus</taxon>
        <taxon>Aspergillus subgen. Circumdati</taxon>
    </lineage>
</organism>
<proteinExistence type="predicted"/>
<evidence type="ECO:0000313" key="2">
    <source>
        <dbReference type="Proteomes" id="UP001177260"/>
    </source>
</evidence>
<keyword evidence="2" id="KW-1185">Reference proteome</keyword>
<protein>
    <submittedName>
        <fullName evidence="1">Uncharacterized protein</fullName>
    </submittedName>
</protein>
<dbReference type="Proteomes" id="UP001177260">
    <property type="component" value="Unassembled WGS sequence"/>
</dbReference>
<gene>
    <name evidence="1" type="ORF">N8T08_004416</name>
</gene>
<reference evidence="1 2" key="1">
    <citation type="journal article" date="2023" name="ACS Omega">
        <title>Identification of the Neoaspergillic Acid Biosynthesis Gene Cluster by Establishing an In Vitro CRISPR-Ribonucleoprotein Genetic System in Aspergillus melleus.</title>
        <authorList>
            <person name="Yuan B."/>
            <person name="Grau M.F."/>
            <person name="Murata R.M."/>
            <person name="Torok T."/>
            <person name="Venkateswaran K."/>
            <person name="Stajich J.E."/>
            <person name="Wang C.C.C."/>
        </authorList>
    </citation>
    <scope>NUCLEOTIDE SEQUENCE [LARGE SCALE GENOMIC DNA]</scope>
    <source>
        <strain evidence="1 2">IMV 1140</strain>
    </source>
</reference>
<dbReference type="EMBL" id="JAOPJF010000025">
    <property type="protein sequence ID" value="KAK1145263.1"/>
    <property type="molecule type" value="Genomic_DNA"/>
</dbReference>
<evidence type="ECO:0000313" key="1">
    <source>
        <dbReference type="EMBL" id="KAK1145263.1"/>
    </source>
</evidence>
<accession>A0ACC3B5P0</accession>